<dbReference type="EMBL" id="JACJVJ010000001">
    <property type="protein sequence ID" value="MBC2776622.1"/>
    <property type="molecule type" value="Genomic_DNA"/>
</dbReference>
<organism evidence="1 2">
    <name type="scientific">Parasphingopyxis marina</name>
    <dbReference type="NCBI Taxonomy" id="2761622"/>
    <lineage>
        <taxon>Bacteria</taxon>
        <taxon>Pseudomonadati</taxon>
        <taxon>Pseudomonadota</taxon>
        <taxon>Alphaproteobacteria</taxon>
        <taxon>Sphingomonadales</taxon>
        <taxon>Sphingomonadaceae</taxon>
        <taxon>Parasphingopyxis</taxon>
    </lineage>
</organism>
<keyword evidence="2" id="KW-1185">Reference proteome</keyword>
<gene>
    <name evidence="1" type="ORF">H6P80_03210</name>
</gene>
<evidence type="ECO:0000313" key="1">
    <source>
        <dbReference type="EMBL" id="MBC2776622.1"/>
    </source>
</evidence>
<dbReference type="AlphaFoldDB" id="A0A842HUC7"/>
<proteinExistence type="predicted"/>
<sequence>MGKFARYFGARFGDRLVALENLEYGNALYLFEQDWEELTQISRAELIRRRDPAVHRIPHIRGWQSVIRKLVRKGRRLRLGRLRSFRFRVHIVANPCDEAKDWISKSI</sequence>
<accession>A0A842HUC7</accession>
<dbReference type="Proteomes" id="UP000564378">
    <property type="component" value="Unassembled WGS sequence"/>
</dbReference>
<name>A0A842HUC7_9SPHN</name>
<protein>
    <submittedName>
        <fullName evidence="1">Uncharacterized protein</fullName>
    </submittedName>
</protein>
<comment type="caution">
    <text evidence="1">The sequence shown here is derived from an EMBL/GenBank/DDBJ whole genome shotgun (WGS) entry which is preliminary data.</text>
</comment>
<dbReference type="RefSeq" id="WP_185799892.1">
    <property type="nucleotide sequence ID" value="NZ_JACJVJ010000001.1"/>
</dbReference>
<reference evidence="1 2" key="1">
    <citation type="submission" date="2020-08" db="EMBL/GenBank/DDBJ databases">
        <title>Draft genome sequence of Parasphingopyxis sp. GrpM-11.</title>
        <authorList>
            <person name="Oh J."/>
            <person name="Roh D.-H."/>
        </authorList>
    </citation>
    <scope>NUCLEOTIDE SEQUENCE [LARGE SCALE GENOMIC DNA]</scope>
    <source>
        <strain evidence="1 2">GrpM-11</strain>
    </source>
</reference>
<evidence type="ECO:0000313" key="2">
    <source>
        <dbReference type="Proteomes" id="UP000564378"/>
    </source>
</evidence>